<comment type="caution">
    <text evidence="2">The sequence shown here is derived from an EMBL/GenBank/DDBJ whole genome shotgun (WGS) entry which is preliminary data.</text>
</comment>
<reference evidence="2" key="1">
    <citation type="journal article" date="2023" name="Nat. Commun.">
        <title>Diploid and tetraploid genomes of Acorus and the evolution of monocots.</title>
        <authorList>
            <person name="Ma L."/>
            <person name="Liu K.W."/>
            <person name="Li Z."/>
            <person name="Hsiao Y.Y."/>
            <person name="Qi Y."/>
            <person name="Fu T."/>
            <person name="Tang G.D."/>
            <person name="Zhang D."/>
            <person name="Sun W.H."/>
            <person name="Liu D.K."/>
            <person name="Li Y."/>
            <person name="Chen G.Z."/>
            <person name="Liu X.D."/>
            <person name="Liao X.Y."/>
            <person name="Jiang Y.T."/>
            <person name="Yu X."/>
            <person name="Hao Y."/>
            <person name="Huang J."/>
            <person name="Zhao X.W."/>
            <person name="Ke S."/>
            <person name="Chen Y.Y."/>
            <person name="Wu W.L."/>
            <person name="Hsu J.L."/>
            <person name="Lin Y.F."/>
            <person name="Huang M.D."/>
            <person name="Li C.Y."/>
            <person name="Huang L."/>
            <person name="Wang Z.W."/>
            <person name="Zhao X."/>
            <person name="Zhong W.Y."/>
            <person name="Peng D.H."/>
            <person name="Ahmad S."/>
            <person name="Lan S."/>
            <person name="Zhang J.S."/>
            <person name="Tsai W.C."/>
            <person name="Van de Peer Y."/>
            <person name="Liu Z.J."/>
        </authorList>
    </citation>
    <scope>NUCLEOTIDE SEQUENCE</scope>
    <source>
        <strain evidence="2">SCP</strain>
    </source>
</reference>
<protein>
    <submittedName>
        <fullName evidence="2">Uncharacterized protein</fullName>
    </submittedName>
</protein>
<evidence type="ECO:0000256" key="1">
    <source>
        <dbReference type="SAM" id="Phobius"/>
    </source>
</evidence>
<feature type="transmembrane region" description="Helical" evidence="1">
    <location>
        <begin position="30"/>
        <end position="49"/>
    </location>
</feature>
<accession>A0AAV9AAC4</accession>
<sequence>MTNPSTTSQPSFITSLRQVLYGELYDRVKLAYWTAAISAFCIIGLVSVVTGDATLMAVSQNPLFRIHVLLSFLSFFVGMGAITLVDLVPRSQRSVKMAEALIWASAAFLVYAIGFALCIPLPTSFMGPIVVVITAALLAGRPRIGQVRDSHNQSKA</sequence>
<feature type="transmembrane region" description="Helical" evidence="1">
    <location>
        <begin position="123"/>
        <end position="140"/>
    </location>
</feature>
<organism evidence="2 3">
    <name type="scientific">Acorus gramineus</name>
    <name type="common">Dwarf sweet flag</name>
    <dbReference type="NCBI Taxonomy" id="55184"/>
    <lineage>
        <taxon>Eukaryota</taxon>
        <taxon>Viridiplantae</taxon>
        <taxon>Streptophyta</taxon>
        <taxon>Embryophyta</taxon>
        <taxon>Tracheophyta</taxon>
        <taxon>Spermatophyta</taxon>
        <taxon>Magnoliopsida</taxon>
        <taxon>Liliopsida</taxon>
        <taxon>Acoraceae</taxon>
        <taxon>Acorus</taxon>
    </lineage>
</organism>
<dbReference type="AlphaFoldDB" id="A0AAV9AAC4"/>
<evidence type="ECO:0000313" key="2">
    <source>
        <dbReference type="EMBL" id="KAK1261102.1"/>
    </source>
</evidence>
<keyword evidence="1" id="KW-0472">Membrane</keyword>
<reference evidence="2" key="2">
    <citation type="submission" date="2023-06" db="EMBL/GenBank/DDBJ databases">
        <authorList>
            <person name="Ma L."/>
            <person name="Liu K.-W."/>
            <person name="Li Z."/>
            <person name="Hsiao Y.-Y."/>
            <person name="Qi Y."/>
            <person name="Fu T."/>
            <person name="Tang G."/>
            <person name="Zhang D."/>
            <person name="Sun W.-H."/>
            <person name="Liu D.-K."/>
            <person name="Li Y."/>
            <person name="Chen G.-Z."/>
            <person name="Liu X.-D."/>
            <person name="Liao X.-Y."/>
            <person name="Jiang Y.-T."/>
            <person name="Yu X."/>
            <person name="Hao Y."/>
            <person name="Huang J."/>
            <person name="Zhao X.-W."/>
            <person name="Ke S."/>
            <person name="Chen Y.-Y."/>
            <person name="Wu W.-L."/>
            <person name="Hsu J.-L."/>
            <person name="Lin Y.-F."/>
            <person name="Huang M.-D."/>
            <person name="Li C.-Y."/>
            <person name="Huang L."/>
            <person name="Wang Z.-W."/>
            <person name="Zhao X."/>
            <person name="Zhong W.-Y."/>
            <person name="Peng D.-H."/>
            <person name="Ahmad S."/>
            <person name="Lan S."/>
            <person name="Zhang J.-S."/>
            <person name="Tsai W.-C."/>
            <person name="Van De Peer Y."/>
            <person name="Liu Z.-J."/>
        </authorList>
    </citation>
    <scope>NUCLEOTIDE SEQUENCE</scope>
    <source>
        <strain evidence="2">SCP</strain>
        <tissue evidence="2">Leaves</tissue>
    </source>
</reference>
<keyword evidence="1" id="KW-1133">Transmembrane helix</keyword>
<proteinExistence type="predicted"/>
<gene>
    <name evidence="2" type="ORF">QJS04_geneDACA023456</name>
</gene>
<dbReference type="EMBL" id="JAUJYN010000011">
    <property type="protein sequence ID" value="KAK1261102.1"/>
    <property type="molecule type" value="Genomic_DNA"/>
</dbReference>
<dbReference type="Proteomes" id="UP001179952">
    <property type="component" value="Unassembled WGS sequence"/>
</dbReference>
<keyword evidence="1" id="KW-0812">Transmembrane</keyword>
<keyword evidence="3" id="KW-1185">Reference proteome</keyword>
<feature type="transmembrane region" description="Helical" evidence="1">
    <location>
        <begin position="100"/>
        <end position="117"/>
    </location>
</feature>
<name>A0AAV9AAC4_ACOGR</name>
<feature type="transmembrane region" description="Helical" evidence="1">
    <location>
        <begin position="69"/>
        <end position="88"/>
    </location>
</feature>
<evidence type="ECO:0000313" key="3">
    <source>
        <dbReference type="Proteomes" id="UP001179952"/>
    </source>
</evidence>